<dbReference type="AlphaFoldDB" id="A0A0C3BVX2"/>
<dbReference type="STRING" id="686832.A0A0C3BVX2"/>
<feature type="region of interest" description="Disordered" evidence="1">
    <location>
        <begin position="203"/>
        <end position="248"/>
    </location>
</feature>
<proteinExistence type="predicted"/>
<name>A0A0C3BVX2_HEBCY</name>
<dbReference type="OrthoDB" id="3225203at2759"/>
<feature type="compositionally biased region" description="Basic and acidic residues" evidence="1">
    <location>
        <begin position="131"/>
        <end position="141"/>
    </location>
</feature>
<reference evidence="3" key="2">
    <citation type="submission" date="2015-01" db="EMBL/GenBank/DDBJ databases">
        <title>Evolutionary Origins and Diversification of the Mycorrhizal Mutualists.</title>
        <authorList>
            <consortium name="DOE Joint Genome Institute"/>
            <consortium name="Mycorrhizal Genomics Consortium"/>
            <person name="Kohler A."/>
            <person name="Kuo A."/>
            <person name="Nagy L.G."/>
            <person name="Floudas D."/>
            <person name="Copeland A."/>
            <person name="Barry K.W."/>
            <person name="Cichocki N."/>
            <person name="Veneault-Fourrey C."/>
            <person name="LaButti K."/>
            <person name="Lindquist E.A."/>
            <person name="Lipzen A."/>
            <person name="Lundell T."/>
            <person name="Morin E."/>
            <person name="Murat C."/>
            <person name="Riley R."/>
            <person name="Ohm R."/>
            <person name="Sun H."/>
            <person name="Tunlid A."/>
            <person name="Henrissat B."/>
            <person name="Grigoriev I.V."/>
            <person name="Hibbett D.S."/>
            <person name="Martin F."/>
        </authorList>
    </citation>
    <scope>NUCLEOTIDE SEQUENCE [LARGE SCALE GENOMIC DNA]</scope>
    <source>
        <strain evidence="3">h7</strain>
    </source>
</reference>
<keyword evidence="3" id="KW-1185">Reference proteome</keyword>
<evidence type="ECO:0000256" key="1">
    <source>
        <dbReference type="SAM" id="MobiDB-lite"/>
    </source>
</evidence>
<organism evidence="2 3">
    <name type="scientific">Hebeloma cylindrosporum</name>
    <dbReference type="NCBI Taxonomy" id="76867"/>
    <lineage>
        <taxon>Eukaryota</taxon>
        <taxon>Fungi</taxon>
        <taxon>Dikarya</taxon>
        <taxon>Basidiomycota</taxon>
        <taxon>Agaricomycotina</taxon>
        <taxon>Agaricomycetes</taxon>
        <taxon>Agaricomycetidae</taxon>
        <taxon>Agaricales</taxon>
        <taxon>Agaricineae</taxon>
        <taxon>Hymenogastraceae</taxon>
        <taxon>Hebeloma</taxon>
    </lineage>
</organism>
<evidence type="ECO:0000313" key="2">
    <source>
        <dbReference type="EMBL" id="KIM36209.1"/>
    </source>
</evidence>
<gene>
    <name evidence="2" type="ORF">M413DRAFT_318702</name>
</gene>
<dbReference type="HOGENOM" id="CLU_924553_0_0_1"/>
<evidence type="ECO:0000313" key="3">
    <source>
        <dbReference type="Proteomes" id="UP000053424"/>
    </source>
</evidence>
<feature type="region of interest" description="Disordered" evidence="1">
    <location>
        <begin position="129"/>
        <end position="169"/>
    </location>
</feature>
<feature type="compositionally biased region" description="Polar residues" evidence="1">
    <location>
        <begin position="212"/>
        <end position="233"/>
    </location>
</feature>
<accession>A0A0C3BVX2</accession>
<dbReference type="EMBL" id="KN831807">
    <property type="protein sequence ID" value="KIM36209.1"/>
    <property type="molecule type" value="Genomic_DNA"/>
</dbReference>
<dbReference type="Proteomes" id="UP000053424">
    <property type="component" value="Unassembled WGS sequence"/>
</dbReference>
<protein>
    <submittedName>
        <fullName evidence="2">Uncharacterized protein</fullName>
    </submittedName>
</protein>
<reference evidence="2 3" key="1">
    <citation type="submission" date="2014-04" db="EMBL/GenBank/DDBJ databases">
        <authorList>
            <consortium name="DOE Joint Genome Institute"/>
            <person name="Kuo A."/>
            <person name="Gay G."/>
            <person name="Dore J."/>
            <person name="Kohler A."/>
            <person name="Nagy L.G."/>
            <person name="Floudas D."/>
            <person name="Copeland A."/>
            <person name="Barry K.W."/>
            <person name="Cichocki N."/>
            <person name="Veneault-Fourrey C."/>
            <person name="LaButti K."/>
            <person name="Lindquist E.A."/>
            <person name="Lipzen A."/>
            <person name="Lundell T."/>
            <person name="Morin E."/>
            <person name="Murat C."/>
            <person name="Sun H."/>
            <person name="Tunlid A."/>
            <person name="Henrissat B."/>
            <person name="Grigoriev I.V."/>
            <person name="Hibbett D.S."/>
            <person name="Martin F."/>
            <person name="Nordberg H.P."/>
            <person name="Cantor M.N."/>
            <person name="Hua S.X."/>
        </authorList>
    </citation>
    <scope>NUCLEOTIDE SEQUENCE [LARGE SCALE GENOMIC DNA]</scope>
    <source>
        <strain evidence="3">h7</strain>
    </source>
</reference>
<feature type="compositionally biased region" description="Acidic residues" evidence="1">
    <location>
        <begin position="153"/>
        <end position="169"/>
    </location>
</feature>
<sequence length="301" mass="32666">MELAKTRRGNKHLPLGCRFVPYDQWFLTHIPPTWKIRHLKQHILAKCLHLPWDARKIVPARDADPDVSALRGVGSGGGGAALAGTSIGGGGGADGGMGMGRPPSPITFAPEERERPISPIEFATPLVSPRVESHPKEKEEGEQWEDLGSPINIDDDDDVEEEGQEVAEEEAVIPGGRVEVPHSRGGGFIPNLKPLSKLASSTTSASIPFSPLSGTRTRLGGPSSSLPPTRISAQQPQQQQQRPYGTRPDEQIHITGFTLVRFTTGQILEAIILLRGTSLPRMNSWSCMLVVRSAGFLWRFS</sequence>